<evidence type="ECO:0000256" key="3">
    <source>
        <dbReference type="ARBA" id="ARBA00022927"/>
    </source>
</evidence>
<dbReference type="OrthoDB" id="3098at2759"/>
<organism evidence="9 10">
    <name type="scientific">Dendryphion nanum</name>
    <dbReference type="NCBI Taxonomy" id="256645"/>
    <lineage>
        <taxon>Eukaryota</taxon>
        <taxon>Fungi</taxon>
        <taxon>Dikarya</taxon>
        <taxon>Ascomycota</taxon>
        <taxon>Pezizomycotina</taxon>
        <taxon>Dothideomycetes</taxon>
        <taxon>Pleosporomycetidae</taxon>
        <taxon>Pleosporales</taxon>
        <taxon>Torulaceae</taxon>
        <taxon>Dendryphion</taxon>
    </lineage>
</organism>
<gene>
    <name evidence="9" type="ORF">B0J11DRAFT_470119</name>
</gene>
<comment type="subcellular location">
    <subcellularLocation>
        <location evidence="7">Nucleus</location>
        <location evidence="7">Nuclear pore complex</location>
    </subcellularLocation>
    <subcellularLocation>
        <location evidence="7">Nucleus membrane</location>
    </subcellularLocation>
</comment>
<keyword evidence="1 7" id="KW-0813">Transport</keyword>
<comment type="function">
    <text evidence="7">Functions as a component of the nuclear pore complex (NPC).</text>
</comment>
<evidence type="ECO:0000256" key="8">
    <source>
        <dbReference type="SAM" id="MobiDB-lite"/>
    </source>
</evidence>
<feature type="compositionally biased region" description="Basic and acidic residues" evidence="8">
    <location>
        <begin position="77"/>
        <end position="93"/>
    </location>
</feature>
<dbReference type="PANTHER" id="PTHR13003">
    <property type="entry name" value="NUP107-RELATED"/>
    <property type="match status" value="1"/>
</dbReference>
<dbReference type="InterPro" id="IPR007252">
    <property type="entry name" value="Nup84/Nup107"/>
</dbReference>
<keyword evidence="10" id="KW-1185">Reference proteome</keyword>
<feature type="region of interest" description="Disordered" evidence="8">
    <location>
        <begin position="77"/>
        <end position="115"/>
    </location>
</feature>
<proteinExistence type="inferred from homology"/>
<feature type="compositionally biased region" description="Basic and acidic residues" evidence="8">
    <location>
        <begin position="105"/>
        <end position="115"/>
    </location>
</feature>
<evidence type="ECO:0000256" key="2">
    <source>
        <dbReference type="ARBA" id="ARBA00022816"/>
    </source>
</evidence>
<dbReference type="PANTHER" id="PTHR13003:SF2">
    <property type="entry name" value="NUCLEAR PORE COMPLEX PROTEIN NUP107"/>
    <property type="match status" value="1"/>
</dbReference>
<protein>
    <recommendedName>
        <fullName evidence="7">Nuclear pore complex protein</fullName>
    </recommendedName>
</protein>
<dbReference type="GO" id="GO:0031080">
    <property type="term" value="C:nuclear pore outer ring"/>
    <property type="evidence" value="ECO:0007669"/>
    <property type="project" value="TreeGrafter"/>
</dbReference>
<feature type="region of interest" description="Disordered" evidence="8">
    <location>
        <begin position="1"/>
        <end position="21"/>
    </location>
</feature>
<keyword evidence="7" id="KW-0472">Membrane</keyword>
<comment type="similarity">
    <text evidence="7">Belongs to the nucleoporin Nup84/Nup107 family.</text>
</comment>
<dbReference type="Gene3D" id="1.10.3450.20">
    <property type="match status" value="1"/>
</dbReference>
<keyword evidence="6 7" id="KW-0539">Nucleus</keyword>
<dbReference type="Proteomes" id="UP000700596">
    <property type="component" value="Unassembled WGS sequence"/>
</dbReference>
<dbReference type="Gene3D" id="1.20.190.50">
    <property type="match status" value="1"/>
</dbReference>
<evidence type="ECO:0000256" key="6">
    <source>
        <dbReference type="ARBA" id="ARBA00023242"/>
    </source>
</evidence>
<name>A0A9P9DB45_9PLEO</name>
<comment type="caution">
    <text evidence="9">The sequence shown here is derived from an EMBL/GenBank/DDBJ whole genome shotgun (WGS) entry which is preliminary data.</text>
</comment>
<sequence length="985" mass="112399">MSLFSVPRNTLDSNAKDDPLRPLRTMADRVGKEVQEFAERVDHWHSHGNENAKAKYKTTLHMVDQFREYASSRVKELRASSDAQHKGDLDQSTRRRIQSMAKVPNRGDDKDKDKPFDPIFSSIESSVSNHSVDVQELRQWQAEFATWDLVYTLIIQYHPEPGTNVEAVKRSQLDKIGTIHRYSSNTAIWDRFLLEDDQAKEKEVVLRWLERIAKENESDIGSITSQLETESGKGTHTWTSGWLDTKSRIKQARRMKTGGDPLPEEAILRTTDNLQDLVTRLDPDAPSRQHRTIEKSDEYYERALWMMCYEMLRRGVPWHEINEWCKDRNEAWRGVSIGVAQDAHSNGSPNLAGPTVGYLFRRMCLYACRGAASPYEAAVYGILSGDLKEVEPVCRSWDDHLYARYNALLLSRFDEYLVQNHADRVPPTLARKFVFRDAVADFGDWETSSAQVVDLLKQHKVISTHSNSPIKLVQGAIISKTVGELVYHVGQAISTIFQKDDRPTKLIIDSTTNVDALSSITSNERRTATNDKHYSALANDPTALRILVHVFIALRKGLGQLNMEEFTDWDALDNVLVTYIELLRNTRRIFSIPVYAAQLNDDRPVHCLARVIPGLHNANEQKQMVGLMDVYDIDPVKVISLNFNVTVSRVFPNQDKVDIPKFELLQPFDEPLWPGKRIKSEFSGLDITKGEEELIEALKWYLHLDKDINDTFKDLTKGLECLLLNGRVGAAMQLYEEVNLEAISQMKTEAYCGYSFDFMAPGSELQDPDIIRSVGQSPRSGRSSLRPSDILSQDEHEDCVTTLRDASRTYWALQQITRVIALFRDWQNEEDKLINTQDKGAIKANLKEAKDIFNQIQAVMETIFHGGLFDNSNNTQNPKLWAIQKAYLPEIIICYIGVIQAAAFFTSRELVVKAMDVATVVADAEKKWLQDIFLETGRMSELMETFALVSQAMLRLGEHDEKKKPVKKRGNRGETVKIWDLNVRN</sequence>
<dbReference type="AlphaFoldDB" id="A0A9P9DB45"/>
<dbReference type="GO" id="GO:0006406">
    <property type="term" value="P:mRNA export from nucleus"/>
    <property type="evidence" value="ECO:0007669"/>
    <property type="project" value="TreeGrafter"/>
</dbReference>
<keyword evidence="5 7" id="KW-0906">Nuclear pore complex</keyword>
<dbReference type="GO" id="GO:0006606">
    <property type="term" value="P:protein import into nucleus"/>
    <property type="evidence" value="ECO:0007669"/>
    <property type="project" value="TreeGrafter"/>
</dbReference>
<evidence type="ECO:0000313" key="10">
    <source>
        <dbReference type="Proteomes" id="UP000700596"/>
    </source>
</evidence>
<dbReference type="GO" id="GO:0031965">
    <property type="term" value="C:nuclear membrane"/>
    <property type="evidence" value="ECO:0007669"/>
    <property type="project" value="UniProtKB-SubCell"/>
</dbReference>
<reference evidence="9" key="1">
    <citation type="journal article" date="2021" name="Nat. Commun.">
        <title>Genetic determinants of endophytism in the Arabidopsis root mycobiome.</title>
        <authorList>
            <person name="Mesny F."/>
            <person name="Miyauchi S."/>
            <person name="Thiergart T."/>
            <person name="Pickel B."/>
            <person name="Atanasova L."/>
            <person name="Karlsson M."/>
            <person name="Huettel B."/>
            <person name="Barry K.W."/>
            <person name="Haridas S."/>
            <person name="Chen C."/>
            <person name="Bauer D."/>
            <person name="Andreopoulos W."/>
            <person name="Pangilinan J."/>
            <person name="LaButti K."/>
            <person name="Riley R."/>
            <person name="Lipzen A."/>
            <person name="Clum A."/>
            <person name="Drula E."/>
            <person name="Henrissat B."/>
            <person name="Kohler A."/>
            <person name="Grigoriev I.V."/>
            <person name="Martin F.M."/>
            <person name="Hacquard S."/>
        </authorList>
    </citation>
    <scope>NUCLEOTIDE SEQUENCE</scope>
    <source>
        <strain evidence="9">MPI-CAGE-CH-0243</strain>
    </source>
</reference>
<keyword evidence="3" id="KW-0653">Protein transport</keyword>
<dbReference type="EMBL" id="JAGMWT010000015">
    <property type="protein sequence ID" value="KAH7116023.1"/>
    <property type="molecule type" value="Genomic_DNA"/>
</dbReference>
<dbReference type="Pfam" id="PF04121">
    <property type="entry name" value="Nup84_Nup100"/>
    <property type="match status" value="1"/>
</dbReference>
<keyword evidence="4 7" id="KW-0811">Translocation</keyword>
<dbReference type="GO" id="GO:0017056">
    <property type="term" value="F:structural constituent of nuclear pore"/>
    <property type="evidence" value="ECO:0007669"/>
    <property type="project" value="UniProtKB-UniRule"/>
</dbReference>
<evidence type="ECO:0000256" key="7">
    <source>
        <dbReference type="RuleBase" id="RU365072"/>
    </source>
</evidence>
<evidence type="ECO:0000313" key="9">
    <source>
        <dbReference type="EMBL" id="KAH7116023.1"/>
    </source>
</evidence>
<accession>A0A9P9DB45</accession>
<dbReference type="GO" id="GO:0000973">
    <property type="term" value="P:post-transcriptional tethering of RNA polymerase II gene DNA at nuclear periphery"/>
    <property type="evidence" value="ECO:0007669"/>
    <property type="project" value="TreeGrafter"/>
</dbReference>
<keyword evidence="2" id="KW-0509">mRNA transport</keyword>
<comment type="subunit">
    <text evidence="7">Part of the nuclear pore complex (NPC).</text>
</comment>
<evidence type="ECO:0000256" key="1">
    <source>
        <dbReference type="ARBA" id="ARBA00022448"/>
    </source>
</evidence>
<evidence type="ECO:0000256" key="5">
    <source>
        <dbReference type="ARBA" id="ARBA00023132"/>
    </source>
</evidence>
<evidence type="ECO:0000256" key="4">
    <source>
        <dbReference type="ARBA" id="ARBA00023010"/>
    </source>
</evidence>